<reference evidence="1 2" key="1">
    <citation type="journal article" date="2022" name="Allergy">
        <title>Genome assembly and annotation of Periplaneta americana reveal a comprehensive cockroach allergen profile.</title>
        <authorList>
            <person name="Wang L."/>
            <person name="Xiong Q."/>
            <person name="Saelim N."/>
            <person name="Wang L."/>
            <person name="Nong W."/>
            <person name="Wan A.T."/>
            <person name="Shi M."/>
            <person name="Liu X."/>
            <person name="Cao Q."/>
            <person name="Hui J.H.L."/>
            <person name="Sookrung N."/>
            <person name="Leung T.F."/>
            <person name="Tungtrongchitr A."/>
            <person name="Tsui S.K.W."/>
        </authorList>
    </citation>
    <scope>NUCLEOTIDE SEQUENCE [LARGE SCALE GENOMIC DNA]</scope>
    <source>
        <strain evidence="1">PWHHKU_190912</strain>
    </source>
</reference>
<comment type="caution">
    <text evidence="1">The sequence shown here is derived from an EMBL/GenBank/DDBJ whole genome shotgun (WGS) entry which is preliminary data.</text>
</comment>
<dbReference type="InterPro" id="IPR052709">
    <property type="entry name" value="Transposase-MT_Hybrid"/>
</dbReference>
<sequence>MKAAKWKSNWLKELESEINRFGLNWLWRELGSINTKTIGRIVKERANETSRQDIFSNMKDLGSLKYYREVKQFWEQEEYVRLNSREERTGMAWWRLGIWRLKNRRGNVDKDKCPLCGLPEGAMHIALKCQATNDLRNSWEEYATPEQVSMLQRTVARWVRAFNEERDRVENMAQPGRPSVSEEEVQAVSSVFDNDRRQTNPPIILQDNARAHTAHPVADLYRRWGWEVLFHPPHSPDLSPCDYDLIPKMKEPLCDVQFRTVPDILQAVGRSLRNINRTGAATGMLRLPHRWQRVVDNAGYYIEGL</sequence>
<dbReference type="InterPro" id="IPR036397">
    <property type="entry name" value="RNaseH_sf"/>
</dbReference>
<keyword evidence="2" id="KW-1185">Reference proteome</keyword>
<dbReference type="PANTHER" id="PTHR46060:SF1">
    <property type="entry name" value="MARINER MOS1 TRANSPOSASE-LIKE PROTEIN"/>
    <property type="match status" value="1"/>
</dbReference>
<protein>
    <recommendedName>
        <fullName evidence="3">Tc1-like transposase DDE domain-containing protein</fullName>
    </recommendedName>
</protein>
<proteinExistence type="predicted"/>
<evidence type="ECO:0000313" key="2">
    <source>
        <dbReference type="Proteomes" id="UP001148838"/>
    </source>
</evidence>
<organism evidence="1 2">
    <name type="scientific">Periplaneta americana</name>
    <name type="common">American cockroach</name>
    <name type="synonym">Blatta americana</name>
    <dbReference type="NCBI Taxonomy" id="6978"/>
    <lineage>
        <taxon>Eukaryota</taxon>
        <taxon>Metazoa</taxon>
        <taxon>Ecdysozoa</taxon>
        <taxon>Arthropoda</taxon>
        <taxon>Hexapoda</taxon>
        <taxon>Insecta</taxon>
        <taxon>Pterygota</taxon>
        <taxon>Neoptera</taxon>
        <taxon>Polyneoptera</taxon>
        <taxon>Dictyoptera</taxon>
        <taxon>Blattodea</taxon>
        <taxon>Blattoidea</taxon>
        <taxon>Blattidae</taxon>
        <taxon>Blattinae</taxon>
        <taxon>Periplaneta</taxon>
    </lineage>
</organism>
<dbReference type="PANTHER" id="PTHR46060">
    <property type="entry name" value="MARINER MOS1 TRANSPOSASE-LIKE PROTEIN"/>
    <property type="match status" value="1"/>
</dbReference>
<dbReference type="EMBL" id="JAJSOF020000033">
    <property type="protein sequence ID" value="KAJ4430200.1"/>
    <property type="molecule type" value="Genomic_DNA"/>
</dbReference>
<accession>A0ABQ8S907</accession>
<dbReference type="Proteomes" id="UP001148838">
    <property type="component" value="Unassembled WGS sequence"/>
</dbReference>
<name>A0ABQ8S907_PERAM</name>
<evidence type="ECO:0008006" key="3">
    <source>
        <dbReference type="Google" id="ProtNLM"/>
    </source>
</evidence>
<evidence type="ECO:0000313" key="1">
    <source>
        <dbReference type="EMBL" id="KAJ4430200.1"/>
    </source>
</evidence>
<gene>
    <name evidence="1" type="ORF">ANN_22410</name>
</gene>
<dbReference type="Gene3D" id="3.30.420.10">
    <property type="entry name" value="Ribonuclease H-like superfamily/Ribonuclease H"/>
    <property type="match status" value="1"/>
</dbReference>